<dbReference type="EMBL" id="PNHG01000001">
    <property type="protein sequence ID" value="PMC65515.1"/>
    <property type="molecule type" value="Genomic_DNA"/>
</dbReference>
<evidence type="ECO:0000259" key="1">
    <source>
        <dbReference type="Pfam" id="PF05076"/>
    </source>
</evidence>
<dbReference type="PANTHER" id="PTHR10928:SF2">
    <property type="entry name" value="SUPPRESSOR OF FUSED HOMOLOG"/>
    <property type="match status" value="1"/>
</dbReference>
<dbReference type="InterPro" id="IPR020941">
    <property type="entry name" value="SUFU-like_domain"/>
</dbReference>
<evidence type="ECO:0000313" key="3">
    <source>
        <dbReference type="Proteomes" id="UP000235836"/>
    </source>
</evidence>
<reference evidence="2 3" key="1">
    <citation type="submission" date="2017-09" db="EMBL/GenBank/DDBJ databases">
        <title>Bacterial strain isolated from the female urinary microbiota.</title>
        <authorList>
            <person name="Thomas-White K."/>
            <person name="Kumar N."/>
            <person name="Forster S."/>
            <person name="Putonti C."/>
            <person name="Lawley T."/>
            <person name="Wolfe A.J."/>
        </authorList>
    </citation>
    <scope>NUCLEOTIDE SEQUENCE [LARGE SCALE GENOMIC DNA]</scope>
    <source>
        <strain evidence="2 3">UMB0792</strain>
    </source>
</reference>
<dbReference type="AlphaFoldDB" id="A0A2N6T871"/>
<gene>
    <name evidence="2" type="ORF">CJ203_01220</name>
</gene>
<sequence length="337" mass="37224">MNLRRGLFGGSRRRTGGEHLREHLAAIYGAPVAVHGELDFTEKVAVLVYHRPEPVPYYLFVTHGMSRTNSSLPVAGTQTELTLRVSADPEPGTPPRWPADQLRALATRAPFEPGHYIDLHKPVCEGTRLNGFLFAADPELPMCDAPTGRVRFTTAVGVTADELDAALTWDPSAFIAAFIQVDPLGLTAPLRQSMLSDARFHTQLTTRRAVEGSRISVVSSSYFDVDPSGRIDMTIHTAAHLLRAARWRFPYGRDFAVVSDEAWARFIPDPTATDTTVDFHPAVPENRRHRIVAEPPHLSVTLTEKASHELLAVLDTVPGTYRMTTAPLVFHVIDPTR</sequence>
<dbReference type="Pfam" id="PF05076">
    <property type="entry name" value="SUFU"/>
    <property type="match status" value="1"/>
</dbReference>
<proteinExistence type="predicted"/>
<feature type="domain" description="Suppressor of fused-like" evidence="1">
    <location>
        <begin position="42"/>
        <end position="191"/>
    </location>
</feature>
<keyword evidence="3" id="KW-1185">Reference proteome</keyword>
<organism evidence="2 3">
    <name type="scientific">Corynebacterium tuscaniense</name>
    <dbReference type="NCBI Taxonomy" id="302449"/>
    <lineage>
        <taxon>Bacteria</taxon>
        <taxon>Bacillati</taxon>
        <taxon>Actinomycetota</taxon>
        <taxon>Actinomycetes</taxon>
        <taxon>Mycobacteriales</taxon>
        <taxon>Corynebacteriaceae</taxon>
        <taxon>Corynebacterium</taxon>
    </lineage>
</organism>
<dbReference type="SUPFAM" id="SSF103359">
    <property type="entry name" value="Suppressor of Fused, N-terminal domain"/>
    <property type="match status" value="1"/>
</dbReference>
<dbReference type="GO" id="GO:0005737">
    <property type="term" value="C:cytoplasm"/>
    <property type="evidence" value="ECO:0007669"/>
    <property type="project" value="TreeGrafter"/>
</dbReference>
<dbReference type="InterPro" id="IPR037181">
    <property type="entry name" value="SUFU_N"/>
</dbReference>
<dbReference type="RefSeq" id="WP_102723240.1">
    <property type="nucleotide sequence ID" value="NZ_PNHG01000001.1"/>
</dbReference>
<comment type="caution">
    <text evidence="2">The sequence shown here is derived from an EMBL/GenBank/DDBJ whole genome shotgun (WGS) entry which is preliminary data.</text>
</comment>
<protein>
    <recommendedName>
        <fullName evidence="1">Suppressor of fused-like domain-containing protein</fullName>
    </recommendedName>
</protein>
<dbReference type="InterPro" id="IPR007768">
    <property type="entry name" value="Suppressor_of_fused"/>
</dbReference>
<accession>A0A2N6T871</accession>
<name>A0A2N6T871_9CORY</name>
<evidence type="ECO:0000313" key="2">
    <source>
        <dbReference type="EMBL" id="PMC65515.1"/>
    </source>
</evidence>
<dbReference type="PANTHER" id="PTHR10928">
    <property type="entry name" value="SUPPRESSOR OF FUSED"/>
    <property type="match status" value="1"/>
</dbReference>
<dbReference type="Proteomes" id="UP000235836">
    <property type="component" value="Unassembled WGS sequence"/>
</dbReference>